<name>A0A8C8TK74_PERMB</name>
<dbReference type="Proteomes" id="UP000694547">
    <property type="component" value="Chromosome 20"/>
</dbReference>
<keyword evidence="4" id="KW-0548">Nucleotidyltransferase</keyword>
<dbReference type="HAMAP" id="MF_00692">
    <property type="entry name" value="SelO"/>
    <property type="match status" value="1"/>
</dbReference>
<keyword evidence="7" id="KW-0067">ATP-binding</keyword>
<comment type="similarity">
    <text evidence="2">Belongs to the SELO family.</text>
</comment>
<proteinExistence type="inferred from homology"/>
<dbReference type="GO" id="GO:0070733">
    <property type="term" value="F:AMPylase activity"/>
    <property type="evidence" value="ECO:0007669"/>
    <property type="project" value="Ensembl"/>
</dbReference>
<reference evidence="10" key="3">
    <citation type="submission" date="2025-09" db="UniProtKB">
        <authorList>
            <consortium name="Ensembl"/>
        </authorList>
    </citation>
    <scope>IDENTIFICATION</scope>
</reference>
<dbReference type="Ensembl" id="ENSPEMT00000017447.2">
    <property type="protein sequence ID" value="ENSPEMP00000013217.2"/>
    <property type="gene ID" value="ENSPEMG00000013321.2"/>
</dbReference>
<organism evidence="10 11">
    <name type="scientific">Peromyscus maniculatus bairdii</name>
    <name type="common">Prairie deer mouse</name>
    <dbReference type="NCBI Taxonomy" id="230844"/>
    <lineage>
        <taxon>Eukaryota</taxon>
        <taxon>Metazoa</taxon>
        <taxon>Chordata</taxon>
        <taxon>Craniata</taxon>
        <taxon>Vertebrata</taxon>
        <taxon>Euteleostomi</taxon>
        <taxon>Mammalia</taxon>
        <taxon>Eutheria</taxon>
        <taxon>Euarchontoglires</taxon>
        <taxon>Glires</taxon>
        <taxon>Rodentia</taxon>
        <taxon>Myomorpha</taxon>
        <taxon>Muroidea</taxon>
        <taxon>Cricetidae</taxon>
        <taxon>Neotominae</taxon>
        <taxon>Peromyscus</taxon>
    </lineage>
</organism>
<evidence type="ECO:0000256" key="6">
    <source>
        <dbReference type="ARBA" id="ARBA00022741"/>
    </source>
</evidence>
<evidence type="ECO:0000313" key="11">
    <source>
        <dbReference type="Proteomes" id="UP000694547"/>
    </source>
</evidence>
<dbReference type="GO" id="GO:0005739">
    <property type="term" value="C:mitochondrion"/>
    <property type="evidence" value="ECO:0007669"/>
    <property type="project" value="Ensembl"/>
</dbReference>
<dbReference type="GeneTree" id="ENSGT00390000005508"/>
<keyword evidence="3" id="KW-0808">Transferase</keyword>
<dbReference type="Pfam" id="PF02696">
    <property type="entry name" value="SelO"/>
    <property type="match status" value="1"/>
</dbReference>
<dbReference type="GO" id="GO:0005694">
    <property type="term" value="C:chromosome"/>
    <property type="evidence" value="ECO:0007669"/>
    <property type="project" value="Ensembl"/>
</dbReference>
<dbReference type="InterPro" id="IPR003846">
    <property type="entry name" value="SelO"/>
</dbReference>
<reference evidence="10 11" key="1">
    <citation type="submission" date="2018-10" db="EMBL/GenBank/DDBJ databases">
        <title>Improved assembly of the deer mouse Peromyscus maniculatus genome.</title>
        <authorList>
            <person name="Lassance J.-M."/>
            <person name="Hoekstra H.E."/>
        </authorList>
    </citation>
    <scope>NUCLEOTIDE SEQUENCE [LARGE SCALE GENOMIC DNA]</scope>
</reference>
<evidence type="ECO:0000256" key="9">
    <source>
        <dbReference type="ARBA" id="ARBA00031547"/>
    </source>
</evidence>
<evidence type="ECO:0000256" key="8">
    <source>
        <dbReference type="ARBA" id="ARBA00022842"/>
    </source>
</evidence>
<dbReference type="NCBIfam" id="NF000658">
    <property type="entry name" value="PRK00029.1"/>
    <property type="match status" value="1"/>
</dbReference>
<dbReference type="AlphaFoldDB" id="A0A8C8TK74"/>
<evidence type="ECO:0000256" key="4">
    <source>
        <dbReference type="ARBA" id="ARBA00022695"/>
    </source>
</evidence>
<evidence type="ECO:0000256" key="5">
    <source>
        <dbReference type="ARBA" id="ARBA00022723"/>
    </source>
</evidence>
<evidence type="ECO:0000256" key="7">
    <source>
        <dbReference type="ARBA" id="ARBA00022840"/>
    </source>
</evidence>
<keyword evidence="8" id="KW-0460">Magnesium</keyword>
<evidence type="ECO:0000313" key="10">
    <source>
        <dbReference type="Ensembl" id="ENSPEMP00000013217.2"/>
    </source>
</evidence>
<protein>
    <recommendedName>
        <fullName evidence="9">Selenoprotein O</fullName>
    </recommendedName>
</protein>
<keyword evidence="11" id="KW-1185">Reference proteome</keyword>
<keyword evidence="6" id="KW-0547">Nucleotide-binding</keyword>
<evidence type="ECO:0000256" key="1">
    <source>
        <dbReference type="ARBA" id="ARBA00001946"/>
    </source>
</evidence>
<reference evidence="10" key="2">
    <citation type="submission" date="2025-08" db="UniProtKB">
        <authorList>
            <consortium name="Ensembl"/>
        </authorList>
    </citation>
    <scope>IDENTIFICATION</scope>
</reference>
<evidence type="ECO:0000256" key="2">
    <source>
        <dbReference type="ARBA" id="ARBA00009747"/>
    </source>
</evidence>
<dbReference type="GO" id="GO:0046872">
    <property type="term" value="F:metal ion binding"/>
    <property type="evidence" value="ECO:0007669"/>
    <property type="project" value="UniProtKB-KW"/>
</dbReference>
<evidence type="ECO:0000256" key="3">
    <source>
        <dbReference type="ARBA" id="ARBA00022679"/>
    </source>
</evidence>
<sequence>MASLRAAFGASLAAARTRPPSFGLALPSPAPCSSWAAAMEPTPRWLAGLRFDNRALRALPVETPPPGPEDVLSTPRPVPGACFSRARPAPLRRPCLVALSMPALALLGLEAREEAEVEAEAALFFSGNALLPGAEPAAHCYCGHQFGQFAGQLGDGAAMYLGEVCTAAGERWELQLKGAGPTPFSRQADGRKVLRSSIREFLCSEAMFHLGIPTTRAGACVTSESTVIRDVFYDGNPKYEKCTVVLRIAPTFIRFGSFEIFKPPDEHTGRAGPSVGRNDIRVQMLDYVISSFYPEIQAAHSCDSDHTQRNAAFFREVTRRTARMVAEWQCVGFCHGVLNTDNMSIVGLTIDYGPFGFLDRYDPDHICNASDNAGRYTYSKQPQVCKWNLQKLAEALEPELPLALGEAILAEEFDSEFQRHYLQKMRKKLGLIRVELEEDGTLVAKLLETMHLTGADFTNTFYMLSSFPAEASDSTEFLTRLTSQCASLEELKLAFRPQMDPRQLSMMLMLAQSNPQLFALIGTQANVTKELERVEHQSRLEQLSPEELQSKNTDRWKTWLQEYRARLDKEKEDVGDTAAWQADRVRIMHANNPKYILRNYIAQNAIEAAENGDFSEVRRVLKLLESPYYSEEVATEATGPEAAARATDEQCSYSSRPPLWAAELCVTSS</sequence>
<keyword evidence="5" id="KW-0479">Metal-binding</keyword>
<accession>A0A8C8TK74</accession>
<dbReference type="PANTHER" id="PTHR12153:SF15">
    <property type="entry name" value="PROTEIN ADENYLYLTRANSFERASE SELO, MITOCHONDRIAL"/>
    <property type="match status" value="1"/>
</dbReference>
<dbReference type="GO" id="GO:0005524">
    <property type="term" value="F:ATP binding"/>
    <property type="evidence" value="ECO:0007669"/>
    <property type="project" value="UniProtKB-KW"/>
</dbReference>
<comment type="cofactor">
    <cofactor evidence="1">
        <name>Mg(2+)</name>
        <dbReference type="ChEBI" id="CHEBI:18420"/>
    </cofactor>
</comment>
<dbReference type="PANTHER" id="PTHR12153">
    <property type="entry name" value="SELENOPROTEIN O"/>
    <property type="match status" value="1"/>
</dbReference>